<dbReference type="PANTHER" id="PTHR31297:SF34">
    <property type="entry name" value="GLUCAN 1,3-BETA-GLUCOSIDASE 2"/>
    <property type="match status" value="1"/>
</dbReference>
<evidence type="ECO:0000256" key="4">
    <source>
        <dbReference type="ARBA" id="ARBA00023295"/>
    </source>
</evidence>
<name>A0ABP1DY22_9APHY</name>
<comment type="similarity">
    <text evidence="1">Belongs to the glycosyl hydrolase 5 (cellulase A) family.</text>
</comment>
<keyword evidence="4" id="KW-0326">Glycosidase</keyword>
<dbReference type="Proteomes" id="UP001497453">
    <property type="component" value="Chromosome 6"/>
</dbReference>
<keyword evidence="5" id="KW-0961">Cell wall biogenesis/degradation</keyword>
<evidence type="ECO:0000256" key="7">
    <source>
        <dbReference type="ARBA" id="ARBA00038929"/>
    </source>
</evidence>
<feature type="region of interest" description="Disordered" evidence="8">
    <location>
        <begin position="158"/>
        <end position="188"/>
    </location>
</feature>
<evidence type="ECO:0000256" key="6">
    <source>
        <dbReference type="ARBA" id="ARBA00036824"/>
    </source>
</evidence>
<keyword evidence="9" id="KW-0472">Membrane</keyword>
<feature type="compositionally biased region" description="Low complexity" evidence="8">
    <location>
        <begin position="158"/>
        <end position="167"/>
    </location>
</feature>
<dbReference type="EMBL" id="OZ037949">
    <property type="protein sequence ID" value="CAL1711943.1"/>
    <property type="molecule type" value="Genomic_DNA"/>
</dbReference>
<evidence type="ECO:0000256" key="3">
    <source>
        <dbReference type="ARBA" id="ARBA00023180"/>
    </source>
</evidence>
<dbReference type="InterPro" id="IPR017853">
    <property type="entry name" value="GH"/>
</dbReference>
<feature type="compositionally biased region" description="Polar residues" evidence="8">
    <location>
        <begin position="52"/>
        <end position="62"/>
    </location>
</feature>
<sequence>MSQHDPSSPTASQHQFNPYSNTNSYADSTSTPLPEGQTTPFLSPPDLPFLNNDPQSLASTPRGSAAYADSFGQNASNANLNAGSAIGNDNDTPLMGGKEYVDDSSQGLGIIARDPTKNKPLYKRPVFWLASSAALVAIILAVILPVYFVVIKPNQNLTASGGSSSGDSTGGGANGGGTGGGGGGAAGGGGKTNAVTGGDGSTITKDDGSTFVYRNQFGGFWVSDPENPFLDNAQPNSWTPPLNTSWRWGVDRVNGTFGTVISTVPTCQPSFLLGSPMCLCVHMRYASQCTPTSVFSLSYLLHTCPFLHKNLSLTSSFSPIPHEHRVNLGGLFVLEPFISPALYQPFNGSAMDEWTLSTLLGDQLQSTLEEHYQTFITEEDIAQIAGAGLNWIRLPVPFWAIETWSNVGTDATTGATVSEPFLEKVCWKYILRVLGWARKYGLRVNLDLHSVPGSQNGYNHSGKGGKPNFLNGVMGVANAQRTLDYIRTFAQFISQPEYEHVVPMFGIVNEALVQVIGQDQITAFYLHAHNMIRDITGIGEGKGPYIAIHDGFIGISKWAGFLPGSDRMVLDTHPYFAFDGQPNDEPIDIPAVGGDGTTLGGQWPRQACSAWGNSVNGSRSNFGVTVAGEFSNAFNDCGLFINGVANGPRSKADCDVFTDPSKWTDNIKAGVKEFALASMDALGDWFFWTWKIGNSTAGIVQSPLWSYQLGLENGWMPTDPREAIGKCASLGVQGNPFAGTFESWQTGGAGAGTIAPSVSSQFGTFPPTTIANVPAASITLLPTYTSTGGIQTLPPPTFSPAPTKSINVGNGWANIADTASFVTPISACAYPNAWSAVDAPVPTACGGSAATAR</sequence>
<evidence type="ECO:0000256" key="9">
    <source>
        <dbReference type="SAM" id="Phobius"/>
    </source>
</evidence>
<keyword evidence="9" id="KW-0812">Transmembrane</keyword>
<gene>
    <name evidence="10" type="ORF">GFSPODELE1_LOCUS8579</name>
</gene>
<evidence type="ECO:0000313" key="10">
    <source>
        <dbReference type="EMBL" id="CAL1711943.1"/>
    </source>
</evidence>
<dbReference type="SUPFAM" id="SSF51445">
    <property type="entry name" value="(Trans)glycosidases"/>
    <property type="match status" value="1"/>
</dbReference>
<evidence type="ECO:0000256" key="2">
    <source>
        <dbReference type="ARBA" id="ARBA00022801"/>
    </source>
</evidence>
<dbReference type="Gene3D" id="3.20.20.80">
    <property type="entry name" value="Glycosidases"/>
    <property type="match status" value="1"/>
</dbReference>
<accession>A0ABP1DY22</accession>
<organism evidence="10 11">
    <name type="scientific">Somion occarium</name>
    <dbReference type="NCBI Taxonomy" id="3059160"/>
    <lineage>
        <taxon>Eukaryota</taxon>
        <taxon>Fungi</taxon>
        <taxon>Dikarya</taxon>
        <taxon>Basidiomycota</taxon>
        <taxon>Agaricomycotina</taxon>
        <taxon>Agaricomycetes</taxon>
        <taxon>Polyporales</taxon>
        <taxon>Cerrenaceae</taxon>
        <taxon>Somion</taxon>
    </lineage>
</organism>
<dbReference type="EC" id="3.2.1.58" evidence="7"/>
<evidence type="ECO:0000256" key="8">
    <source>
        <dbReference type="SAM" id="MobiDB-lite"/>
    </source>
</evidence>
<evidence type="ECO:0000256" key="1">
    <source>
        <dbReference type="ARBA" id="ARBA00005641"/>
    </source>
</evidence>
<evidence type="ECO:0000256" key="5">
    <source>
        <dbReference type="ARBA" id="ARBA00023316"/>
    </source>
</evidence>
<proteinExistence type="inferred from homology"/>
<feature type="compositionally biased region" description="Gly residues" evidence="8">
    <location>
        <begin position="168"/>
        <end position="188"/>
    </location>
</feature>
<feature type="region of interest" description="Disordered" evidence="8">
    <location>
        <begin position="1"/>
        <end position="70"/>
    </location>
</feature>
<comment type="catalytic activity">
    <reaction evidence="6">
        <text>Successive hydrolysis of beta-D-glucose units from the non-reducing ends of (1-&gt;3)-beta-D-glucans, releasing alpha-glucose.</text>
        <dbReference type="EC" id="3.2.1.58"/>
    </reaction>
</comment>
<feature type="transmembrane region" description="Helical" evidence="9">
    <location>
        <begin position="126"/>
        <end position="150"/>
    </location>
</feature>
<protein>
    <recommendedName>
        <fullName evidence="7">glucan 1,3-beta-glucosidase</fullName>
        <ecNumber evidence="7">3.2.1.58</ecNumber>
    </recommendedName>
</protein>
<keyword evidence="9" id="KW-1133">Transmembrane helix</keyword>
<dbReference type="PANTHER" id="PTHR31297">
    <property type="entry name" value="GLUCAN ENDO-1,6-BETA-GLUCOSIDASE B"/>
    <property type="match status" value="1"/>
</dbReference>
<keyword evidence="2" id="KW-0378">Hydrolase</keyword>
<feature type="compositionally biased region" description="Polar residues" evidence="8">
    <location>
        <begin position="1"/>
        <end position="41"/>
    </location>
</feature>
<keyword evidence="11" id="KW-1185">Reference proteome</keyword>
<evidence type="ECO:0000313" key="11">
    <source>
        <dbReference type="Proteomes" id="UP001497453"/>
    </source>
</evidence>
<keyword evidence="3" id="KW-0325">Glycoprotein</keyword>
<reference evidence="11" key="1">
    <citation type="submission" date="2024-04" db="EMBL/GenBank/DDBJ databases">
        <authorList>
            <person name="Shaw F."/>
            <person name="Minotto A."/>
        </authorList>
    </citation>
    <scope>NUCLEOTIDE SEQUENCE [LARGE SCALE GENOMIC DNA]</scope>
</reference>
<dbReference type="InterPro" id="IPR050386">
    <property type="entry name" value="Glycosyl_hydrolase_5"/>
</dbReference>